<accession>A0A1H8JMN2</accession>
<feature type="transmembrane region" description="Helical" evidence="1">
    <location>
        <begin position="71"/>
        <end position="90"/>
    </location>
</feature>
<keyword evidence="3" id="KW-1185">Reference proteome</keyword>
<protein>
    <submittedName>
        <fullName evidence="2">Uncharacterized protein</fullName>
    </submittedName>
</protein>
<evidence type="ECO:0000313" key="3">
    <source>
        <dbReference type="Proteomes" id="UP000198775"/>
    </source>
</evidence>
<feature type="transmembrane region" description="Helical" evidence="1">
    <location>
        <begin position="96"/>
        <end position="113"/>
    </location>
</feature>
<keyword evidence="1" id="KW-0812">Transmembrane</keyword>
<feature type="transmembrane region" description="Helical" evidence="1">
    <location>
        <begin position="164"/>
        <end position="184"/>
    </location>
</feature>
<dbReference type="AlphaFoldDB" id="A0A1H8JMN2"/>
<feature type="transmembrane region" description="Helical" evidence="1">
    <location>
        <begin position="125"/>
        <end position="144"/>
    </location>
</feature>
<feature type="transmembrane region" description="Helical" evidence="1">
    <location>
        <begin position="17"/>
        <end position="34"/>
    </location>
</feature>
<gene>
    <name evidence="2" type="ORF">SAMN05216388_1005126</name>
</gene>
<dbReference type="EMBL" id="FOCX01000005">
    <property type="protein sequence ID" value="SEN82000.1"/>
    <property type="molecule type" value="Genomic_DNA"/>
</dbReference>
<evidence type="ECO:0000256" key="1">
    <source>
        <dbReference type="SAM" id="Phobius"/>
    </source>
</evidence>
<dbReference type="OrthoDB" id="342532at2157"/>
<keyword evidence="1" id="KW-0472">Membrane</keyword>
<keyword evidence="1" id="KW-1133">Transmembrane helix</keyword>
<feature type="transmembrane region" description="Helical" evidence="1">
    <location>
        <begin position="40"/>
        <end position="59"/>
    </location>
</feature>
<organism evidence="2 3">
    <name type="scientific">Halorientalis persicus</name>
    <dbReference type="NCBI Taxonomy" id="1367881"/>
    <lineage>
        <taxon>Archaea</taxon>
        <taxon>Methanobacteriati</taxon>
        <taxon>Methanobacteriota</taxon>
        <taxon>Stenosarchaea group</taxon>
        <taxon>Halobacteria</taxon>
        <taxon>Halobacteriales</taxon>
        <taxon>Haloarculaceae</taxon>
        <taxon>Halorientalis</taxon>
    </lineage>
</organism>
<dbReference type="Proteomes" id="UP000198775">
    <property type="component" value="Unassembled WGS sequence"/>
</dbReference>
<sequence>MDEAGLSRLLRSRRGNAVLAWAFVGLVLVASLASAVTGNLLWTAFSGTVAVIALLPALQLRSVWVMPPWEVVLLATAPVLGHLFAVELLTGQAQNTARYVSVAALSLLVAVDLDGFTAVEMTEGFGALFVVVTTLATAGVWAVARWTADGLLGTGFLASEHALMLEFVGSTTAGVAAGLVYVFYLRRRIRPDKRVPVEVHSS</sequence>
<name>A0A1H8JMN2_9EURY</name>
<evidence type="ECO:0000313" key="2">
    <source>
        <dbReference type="EMBL" id="SEN82000.1"/>
    </source>
</evidence>
<dbReference type="RefSeq" id="WP_092658880.1">
    <property type="nucleotide sequence ID" value="NZ_FOCX01000005.1"/>
</dbReference>
<reference evidence="3" key="1">
    <citation type="submission" date="2016-10" db="EMBL/GenBank/DDBJ databases">
        <authorList>
            <person name="Varghese N."/>
            <person name="Submissions S."/>
        </authorList>
    </citation>
    <scope>NUCLEOTIDE SEQUENCE [LARGE SCALE GENOMIC DNA]</scope>
    <source>
        <strain evidence="3">IBRC-M 10043</strain>
    </source>
</reference>
<proteinExistence type="predicted"/>